<evidence type="ECO:0000313" key="3">
    <source>
        <dbReference type="Proteomes" id="UP000191408"/>
    </source>
</evidence>
<dbReference type="AlphaFoldDB" id="A0A1V6P4D0"/>
<sequence>MPSHLMEITLFLRTAIPWILSTAIRLVHQNNDIGESFTSQMNNVRFPLVYVALKTGKELSNHLNPTTKRPVAEYLGIQVLRRGSAIALSRRKFIVSLLQQYGTQNDKPVVTPFNKKNPLVPSTTTAAPPECKLHQEKVGKSIWLMVTTRGDISYAAIQLAKFARNPGPQHEQALKRLFRYLVGTIDSCIWFNKQDESCLSPQQLQLYGYCGADHVGTPFEKWAVNTWFRLSSGRWSYLVGLQKACVALSSTGSEYIAQALAVQEARWLILLLTEPYMHEHALLDKPVVIHADNTGAIALAKNPEYHARTKHGLLNRNGLVKRINGVDQV</sequence>
<evidence type="ECO:0008006" key="4">
    <source>
        <dbReference type="Google" id="ProtNLM"/>
    </source>
</evidence>
<accession>A0A1V6P4D0</accession>
<organism evidence="2 3">
    <name type="scientific">Penicillium polonicum</name>
    <dbReference type="NCBI Taxonomy" id="60169"/>
    <lineage>
        <taxon>Eukaryota</taxon>
        <taxon>Fungi</taxon>
        <taxon>Dikarya</taxon>
        <taxon>Ascomycota</taxon>
        <taxon>Pezizomycotina</taxon>
        <taxon>Eurotiomycetes</taxon>
        <taxon>Eurotiomycetidae</taxon>
        <taxon>Eurotiales</taxon>
        <taxon>Aspergillaceae</taxon>
        <taxon>Penicillium</taxon>
    </lineage>
</organism>
<evidence type="ECO:0000313" key="2">
    <source>
        <dbReference type="EMBL" id="OQD71839.1"/>
    </source>
</evidence>
<dbReference type="STRING" id="60169.A0A1V6P4D0"/>
<comment type="caution">
    <text evidence="2">The sequence shown here is derived from an EMBL/GenBank/DDBJ whole genome shotgun (WGS) entry which is preliminary data.</text>
</comment>
<dbReference type="EMBL" id="MDYM01000001">
    <property type="protein sequence ID" value="OQD71839.1"/>
    <property type="molecule type" value="Genomic_DNA"/>
</dbReference>
<dbReference type="PANTHER" id="PTHR11439">
    <property type="entry name" value="GAG-POL-RELATED RETROTRANSPOSON"/>
    <property type="match status" value="1"/>
</dbReference>
<protein>
    <recommendedName>
        <fullName evidence="4">Reverse transcriptase Ty1/copia-type domain-containing protein</fullName>
    </recommendedName>
</protein>
<feature type="chain" id="PRO_5012257913" description="Reverse transcriptase Ty1/copia-type domain-containing protein" evidence="1">
    <location>
        <begin position="22"/>
        <end position="329"/>
    </location>
</feature>
<dbReference type="OrthoDB" id="3799035at2759"/>
<proteinExistence type="predicted"/>
<dbReference type="PANTHER" id="PTHR11439:SF483">
    <property type="entry name" value="PEPTIDE SYNTHASE GLIP-LIKE, PUTATIVE (AFU_ORTHOLOGUE AFUA_3G12920)-RELATED"/>
    <property type="match status" value="1"/>
</dbReference>
<name>A0A1V6P4D0_PENPO</name>
<dbReference type="Proteomes" id="UP000191408">
    <property type="component" value="Unassembled WGS sequence"/>
</dbReference>
<keyword evidence="3" id="KW-1185">Reference proteome</keyword>
<feature type="signal peptide" evidence="1">
    <location>
        <begin position="1"/>
        <end position="21"/>
    </location>
</feature>
<dbReference type="CDD" id="cd09272">
    <property type="entry name" value="RNase_HI_RT_Ty1"/>
    <property type="match status" value="1"/>
</dbReference>
<keyword evidence="1" id="KW-0732">Signal</keyword>
<gene>
    <name evidence="2" type="ORF">PENPOL_c001G06501</name>
</gene>
<reference evidence="3" key="1">
    <citation type="journal article" date="2017" name="Nat. Microbiol.">
        <title>Global analysis of biosynthetic gene clusters reveals vast potential of secondary metabolite production in Penicillium species.</title>
        <authorList>
            <person name="Nielsen J.C."/>
            <person name="Grijseels S."/>
            <person name="Prigent S."/>
            <person name="Ji B."/>
            <person name="Dainat J."/>
            <person name="Nielsen K.F."/>
            <person name="Frisvad J.C."/>
            <person name="Workman M."/>
            <person name="Nielsen J."/>
        </authorList>
    </citation>
    <scope>NUCLEOTIDE SEQUENCE [LARGE SCALE GENOMIC DNA]</scope>
    <source>
        <strain evidence="3">IBT 4502</strain>
    </source>
</reference>
<evidence type="ECO:0000256" key="1">
    <source>
        <dbReference type="SAM" id="SignalP"/>
    </source>
</evidence>